<dbReference type="STRING" id="28066.RF819_02215"/>
<keyword evidence="3" id="KW-0472">Membrane</keyword>
<gene>
    <name evidence="5" type="ORF">RF819_02215</name>
</gene>
<dbReference type="SMART" id="SM00283">
    <property type="entry name" value="MA"/>
    <property type="match status" value="1"/>
</dbReference>
<dbReference type="AlphaFoldDB" id="A0A1T1ANR8"/>
<dbReference type="Proteomes" id="UP000190750">
    <property type="component" value="Unassembled WGS sequence"/>
</dbReference>
<keyword evidence="3" id="KW-0812">Transmembrane</keyword>
<dbReference type="PROSITE" id="PS50111">
    <property type="entry name" value="CHEMOTAXIS_TRANSDUC_2"/>
    <property type="match status" value="1"/>
</dbReference>
<name>A0A1T1ANR8_RHOFE</name>
<feature type="domain" description="Methyl-accepting transducer" evidence="4">
    <location>
        <begin position="92"/>
        <end position="303"/>
    </location>
</feature>
<dbReference type="PANTHER" id="PTHR32089">
    <property type="entry name" value="METHYL-ACCEPTING CHEMOTAXIS PROTEIN MCPB"/>
    <property type="match status" value="1"/>
</dbReference>
<dbReference type="SUPFAM" id="SSF58104">
    <property type="entry name" value="Methyl-accepting chemotaxis protein (MCP) signaling domain"/>
    <property type="match status" value="1"/>
</dbReference>
<dbReference type="PANTHER" id="PTHR32089:SF112">
    <property type="entry name" value="LYSOZYME-LIKE PROTEIN-RELATED"/>
    <property type="match status" value="1"/>
</dbReference>
<evidence type="ECO:0000313" key="6">
    <source>
        <dbReference type="Proteomes" id="UP000190750"/>
    </source>
</evidence>
<reference evidence="5 6" key="1">
    <citation type="submission" date="2017-01" db="EMBL/GenBank/DDBJ databases">
        <title>Genome sequencing of Rhodoferax fermentans JCM 7819.</title>
        <authorList>
            <person name="Kim Y.J."/>
            <person name="Farh M.E.-A."/>
            <person name="Yang D.-C."/>
        </authorList>
    </citation>
    <scope>NUCLEOTIDE SEQUENCE [LARGE SCALE GENOMIC DNA]</scope>
    <source>
        <strain evidence="5 6">JCM 7819</strain>
    </source>
</reference>
<comment type="caution">
    <text evidence="5">The sequence shown here is derived from an EMBL/GenBank/DDBJ whole genome shotgun (WGS) entry which is preliminary data.</text>
</comment>
<proteinExistence type="predicted"/>
<dbReference type="Gene3D" id="1.10.287.950">
    <property type="entry name" value="Methyl-accepting chemotaxis protein"/>
    <property type="match status" value="1"/>
</dbReference>
<dbReference type="Pfam" id="PF00015">
    <property type="entry name" value="MCPsignal"/>
    <property type="match status" value="1"/>
</dbReference>
<evidence type="ECO:0000259" key="4">
    <source>
        <dbReference type="PROSITE" id="PS50111"/>
    </source>
</evidence>
<sequence length="382" mass="40987">MTRLPTQGAHKYLPLLWGGLAVLALLWVGQASLLSVALAGLLLAGGGVITWLLAQKEAALHQAVADYLVGQSTYSADVVPVWNGHIESSRAQMEVAVNALSERFGGIVDKLDVALRTATQETDGMEGGGGLLALFAKAQQDLSALIEVQKSTMGNMEQMLAKVQQLDQFVVEMQDMAADVARIAQQTNLLALNAAIEAARAGDLGRGFAVVAKEFRMLSNQSGETGRKIAEKVKVISTAIVDTCSTVRESVVAEDGSLESAHATIDRVITDFKGITEAFQRSRDVLQGESLSIQSEVNEALVQLQFQDRVSQILTQVIKNIERLPAVLQETQLAYAQTGVLTAPNAQDTLVEMKKTYVMADQHVIHAGGKVVQSNATDISFF</sequence>
<feature type="transmembrane region" description="Helical" evidence="3">
    <location>
        <begin position="12"/>
        <end position="28"/>
    </location>
</feature>
<dbReference type="InterPro" id="IPR004089">
    <property type="entry name" value="MCPsignal_dom"/>
</dbReference>
<dbReference type="OrthoDB" id="3288815at2"/>
<evidence type="ECO:0000313" key="5">
    <source>
        <dbReference type="EMBL" id="OOV05677.1"/>
    </source>
</evidence>
<protein>
    <submittedName>
        <fullName evidence="5">Chemotaxis protein</fullName>
    </submittedName>
</protein>
<evidence type="ECO:0000256" key="2">
    <source>
        <dbReference type="PROSITE-ProRule" id="PRU00284"/>
    </source>
</evidence>
<evidence type="ECO:0000256" key="3">
    <source>
        <dbReference type="SAM" id="Phobius"/>
    </source>
</evidence>
<accession>A0A1T1ANR8</accession>
<keyword evidence="3" id="KW-1133">Transmembrane helix</keyword>
<keyword evidence="6" id="KW-1185">Reference proteome</keyword>
<dbReference type="GO" id="GO:0007165">
    <property type="term" value="P:signal transduction"/>
    <property type="evidence" value="ECO:0007669"/>
    <property type="project" value="UniProtKB-KW"/>
</dbReference>
<keyword evidence="1 2" id="KW-0807">Transducer</keyword>
<dbReference type="RefSeq" id="WP_078363461.1">
    <property type="nucleotide sequence ID" value="NZ_MTJN01000002.1"/>
</dbReference>
<dbReference type="EMBL" id="MTJN01000002">
    <property type="protein sequence ID" value="OOV05677.1"/>
    <property type="molecule type" value="Genomic_DNA"/>
</dbReference>
<evidence type="ECO:0000256" key="1">
    <source>
        <dbReference type="ARBA" id="ARBA00023224"/>
    </source>
</evidence>
<organism evidence="5 6">
    <name type="scientific">Rhodoferax fermentans</name>
    <dbReference type="NCBI Taxonomy" id="28066"/>
    <lineage>
        <taxon>Bacteria</taxon>
        <taxon>Pseudomonadati</taxon>
        <taxon>Pseudomonadota</taxon>
        <taxon>Betaproteobacteria</taxon>
        <taxon>Burkholderiales</taxon>
        <taxon>Comamonadaceae</taxon>
        <taxon>Rhodoferax</taxon>
    </lineage>
</organism>
<dbReference type="GO" id="GO:0016020">
    <property type="term" value="C:membrane"/>
    <property type="evidence" value="ECO:0007669"/>
    <property type="project" value="InterPro"/>
</dbReference>